<protein>
    <recommendedName>
        <fullName evidence="1">L-amino acid ligase C-terminal domain-containing protein</fullName>
    </recommendedName>
</protein>
<feature type="domain" description="L-amino acid ligase C-terminal" evidence="1">
    <location>
        <begin position="143"/>
        <end position="200"/>
    </location>
</feature>
<organism evidence="2">
    <name type="scientific">bioreactor metagenome</name>
    <dbReference type="NCBI Taxonomy" id="1076179"/>
    <lineage>
        <taxon>unclassified sequences</taxon>
        <taxon>metagenomes</taxon>
        <taxon>ecological metagenomes</taxon>
    </lineage>
</organism>
<evidence type="ECO:0000259" key="1">
    <source>
        <dbReference type="Pfam" id="PF18603"/>
    </source>
</evidence>
<reference evidence="2" key="1">
    <citation type="submission" date="2019-08" db="EMBL/GenBank/DDBJ databases">
        <authorList>
            <person name="Kucharzyk K."/>
            <person name="Murdoch R.W."/>
            <person name="Higgins S."/>
            <person name="Loffler F."/>
        </authorList>
    </citation>
    <scope>NUCLEOTIDE SEQUENCE</scope>
</reference>
<gene>
    <name evidence="2" type="ORF">SDC9_126241</name>
</gene>
<dbReference type="InterPro" id="IPR040570">
    <property type="entry name" value="LAL_C2"/>
</dbReference>
<sequence length="212" mass="22548">MSVEALVRSGLVVWTNVTLKEKFEWKPVESGHSVGWPHGQWVTRMQALTDAIAFGSGLLHAEWICPSEPAEPRLVECAGRAPGDKIVELINLAYRCSLREQQARCLCGQETDLAVASVAGAAIRFFGTATAGIAGFTDLAQDRAAELGVVELEFDVAPGTRVPVTDSSWTRHGHVLCVGDSPDEANERAAIACAAVGFEIRPSTGSCTATTP</sequence>
<name>A0A645CQM9_9ZZZZ</name>
<accession>A0A645CQM9</accession>
<dbReference type="Pfam" id="PF18603">
    <property type="entry name" value="LAL_C2"/>
    <property type="match status" value="1"/>
</dbReference>
<dbReference type="AlphaFoldDB" id="A0A645CQM9"/>
<proteinExistence type="predicted"/>
<dbReference type="EMBL" id="VSSQ01029183">
    <property type="protein sequence ID" value="MPM79208.1"/>
    <property type="molecule type" value="Genomic_DNA"/>
</dbReference>
<dbReference type="Gene3D" id="3.30.470.20">
    <property type="entry name" value="ATP-grasp fold, B domain"/>
    <property type="match status" value="1"/>
</dbReference>
<evidence type="ECO:0000313" key="2">
    <source>
        <dbReference type="EMBL" id="MPM79208.1"/>
    </source>
</evidence>
<comment type="caution">
    <text evidence="2">The sequence shown here is derived from an EMBL/GenBank/DDBJ whole genome shotgun (WGS) entry which is preliminary data.</text>
</comment>